<reference evidence="2 3" key="1">
    <citation type="submission" date="2017-01" db="EMBL/GenBank/DDBJ databases">
        <authorList>
            <person name="Abreu V.A."/>
            <person name="Popin R.V."/>
            <person name="Rigonato J."/>
            <person name="Andreote A.P."/>
            <person name="Schaker P.C."/>
            <person name="Hoff-Risseti C."/>
            <person name="Alvarenga D.O."/>
            <person name="Varani A.M."/>
            <person name="Fiore M.F."/>
        </authorList>
    </citation>
    <scope>NUCLEOTIDE SEQUENCE [LARGE SCALE GENOMIC DNA]</scope>
    <source>
        <strain evidence="2 3">CENA302</strain>
    </source>
</reference>
<dbReference type="Pfam" id="PF14261">
    <property type="entry name" value="DUF4351"/>
    <property type="match status" value="1"/>
</dbReference>
<comment type="caution">
    <text evidence="2">The sequence shown here is derived from an EMBL/GenBank/DDBJ whole genome shotgun (WGS) entry which is preliminary data.</text>
</comment>
<dbReference type="PRINTS" id="PR01003">
    <property type="entry name" value="FLGFLIH"/>
</dbReference>
<dbReference type="Proteomes" id="UP000190056">
    <property type="component" value="Unassembled WGS sequence"/>
</dbReference>
<evidence type="ECO:0000313" key="2">
    <source>
        <dbReference type="EMBL" id="OPH11377.1"/>
    </source>
</evidence>
<evidence type="ECO:0000313" key="3">
    <source>
        <dbReference type="Proteomes" id="UP000190056"/>
    </source>
</evidence>
<gene>
    <name evidence="2" type="ORF">CENA302_00865</name>
</gene>
<dbReference type="InterPro" id="IPR000563">
    <property type="entry name" value="Flag_FliH"/>
</dbReference>
<accession>A0A9Q5QZM7</accession>
<dbReference type="GO" id="GO:0071973">
    <property type="term" value="P:bacterial-type flagellum-dependent cell motility"/>
    <property type="evidence" value="ECO:0007669"/>
    <property type="project" value="InterPro"/>
</dbReference>
<dbReference type="InterPro" id="IPR025587">
    <property type="entry name" value="DUF4351"/>
</dbReference>
<feature type="domain" description="DUF4351" evidence="1">
    <location>
        <begin position="72"/>
        <end position="128"/>
    </location>
</feature>
<protein>
    <recommendedName>
        <fullName evidence="1">DUF4351 domain-containing protein</fullName>
    </recommendedName>
</protein>
<dbReference type="EMBL" id="MTPU01000003">
    <property type="protein sequence ID" value="OPH11377.1"/>
    <property type="molecule type" value="Genomic_DNA"/>
</dbReference>
<organism evidence="2 3">
    <name type="scientific">Cylindrospermopsis raciborskii CENA302</name>
    <dbReference type="NCBI Taxonomy" id="1170768"/>
    <lineage>
        <taxon>Bacteria</taxon>
        <taxon>Bacillati</taxon>
        <taxon>Cyanobacteriota</taxon>
        <taxon>Cyanophyceae</taxon>
        <taxon>Nostocales</taxon>
        <taxon>Aphanizomenonaceae</taxon>
        <taxon>Cylindrospermopsis</taxon>
    </lineage>
</organism>
<dbReference type="PANTHER" id="PTHR35586">
    <property type="entry name" value="SLL1691 PROTEIN"/>
    <property type="match status" value="1"/>
</dbReference>
<feature type="non-terminal residue" evidence="2">
    <location>
        <position position="1"/>
    </location>
</feature>
<evidence type="ECO:0000259" key="1">
    <source>
        <dbReference type="Pfam" id="PF14261"/>
    </source>
</evidence>
<dbReference type="GO" id="GO:0009288">
    <property type="term" value="C:bacterial-type flagellum"/>
    <property type="evidence" value="ECO:0007669"/>
    <property type="project" value="InterPro"/>
</dbReference>
<proteinExistence type="predicted"/>
<dbReference type="GO" id="GO:0003774">
    <property type="term" value="F:cytoskeletal motor activity"/>
    <property type="evidence" value="ECO:0007669"/>
    <property type="project" value="InterPro"/>
</dbReference>
<name>A0A9Q5QZM7_9CYAN</name>
<dbReference type="RefSeq" id="WP_079290387.1">
    <property type="nucleotide sequence ID" value="NZ_MTPU01000003.1"/>
</dbReference>
<dbReference type="AlphaFoldDB" id="A0A9Q5QZM7"/>
<sequence length="135" mass="15245">EEIEFEEEIRKFSQPIQEGVMQITTSWMRQGLEQGITQGLEQGIAQGLEQGIAQGLEQGIAQGLEQGIAQGLEREKVLVIRLLKRKFGDEAINVDLEARIMALNIDVIERLGEEILDFSTVEDLVEWLKKLKPSK</sequence>
<dbReference type="PANTHER" id="PTHR35586:SF1">
    <property type="entry name" value="SLL1691 PROTEIN"/>
    <property type="match status" value="1"/>
</dbReference>